<feature type="compositionally biased region" description="Basic and acidic residues" evidence="1">
    <location>
        <begin position="16"/>
        <end position="34"/>
    </location>
</feature>
<proteinExistence type="predicted"/>
<name>A0A8S5TZN4_9CAUD</name>
<feature type="region of interest" description="Disordered" evidence="1">
    <location>
        <begin position="1"/>
        <end position="34"/>
    </location>
</feature>
<organism evidence="2">
    <name type="scientific">Siphoviridae sp. ctuvi3</name>
    <dbReference type="NCBI Taxonomy" id="2825718"/>
    <lineage>
        <taxon>Viruses</taxon>
        <taxon>Duplodnaviria</taxon>
        <taxon>Heunggongvirae</taxon>
        <taxon>Uroviricota</taxon>
        <taxon>Caudoviricetes</taxon>
    </lineage>
</organism>
<evidence type="ECO:0000256" key="1">
    <source>
        <dbReference type="SAM" id="MobiDB-lite"/>
    </source>
</evidence>
<accession>A0A8S5TZN4</accession>
<evidence type="ECO:0000313" key="2">
    <source>
        <dbReference type="EMBL" id="DAF87643.1"/>
    </source>
</evidence>
<dbReference type="EMBL" id="BK015965">
    <property type="protein sequence ID" value="DAF87643.1"/>
    <property type="molecule type" value="Genomic_DNA"/>
</dbReference>
<reference evidence="2" key="1">
    <citation type="journal article" date="2021" name="Proc. Natl. Acad. Sci. U.S.A.">
        <title>A Catalog of Tens of Thousands of Viruses from Human Metagenomes Reveals Hidden Associations with Chronic Diseases.</title>
        <authorList>
            <person name="Tisza M.J."/>
            <person name="Buck C.B."/>
        </authorList>
    </citation>
    <scope>NUCLEOTIDE SEQUENCE</scope>
    <source>
        <strain evidence="2">Ctuvi3</strain>
    </source>
</reference>
<protein>
    <submittedName>
        <fullName evidence="2">Uncharacterized protein</fullName>
    </submittedName>
</protein>
<sequence length="34" mass="3887">MGICDNQIKKIMKSNKAADNRRGERGQERTDPIL</sequence>